<dbReference type="GO" id="GO:0006357">
    <property type="term" value="P:regulation of transcription by RNA polymerase II"/>
    <property type="evidence" value="ECO:0007669"/>
    <property type="project" value="UniProtKB-ARBA"/>
</dbReference>
<protein>
    <recommendedName>
        <fullName evidence="1">non-specific serine/threonine protein kinase</fullName>
        <ecNumber evidence="1">2.7.11.1</ecNumber>
    </recommendedName>
</protein>
<dbReference type="AlphaFoldDB" id="G0R5J1"/>
<comment type="catalytic activity">
    <reaction evidence="8">
        <text>L-seryl-[protein] + ATP = O-phospho-L-seryl-[protein] + ADP + H(+)</text>
        <dbReference type="Rhea" id="RHEA:17989"/>
        <dbReference type="Rhea" id="RHEA-COMP:9863"/>
        <dbReference type="Rhea" id="RHEA-COMP:11604"/>
        <dbReference type="ChEBI" id="CHEBI:15378"/>
        <dbReference type="ChEBI" id="CHEBI:29999"/>
        <dbReference type="ChEBI" id="CHEBI:30616"/>
        <dbReference type="ChEBI" id="CHEBI:83421"/>
        <dbReference type="ChEBI" id="CHEBI:456216"/>
        <dbReference type="EC" id="2.7.11.1"/>
    </reaction>
</comment>
<dbReference type="PANTHER" id="PTHR24054:SF0">
    <property type="entry name" value="CASEIN KINASE II SUBUNIT ALPHA"/>
    <property type="match status" value="1"/>
</dbReference>
<keyword evidence="3" id="KW-0808">Transferase</keyword>
<reference evidence="13 14" key="1">
    <citation type="submission" date="2011-07" db="EMBL/GenBank/DDBJ databases">
        <authorList>
            <person name="Coyne R."/>
            <person name="Brami D."/>
            <person name="Johnson J."/>
            <person name="Hostetler J."/>
            <person name="Hannick L."/>
            <person name="Clark T."/>
            <person name="Cassidy-Hanley D."/>
            <person name="Inman J."/>
        </authorList>
    </citation>
    <scope>NUCLEOTIDE SEQUENCE [LARGE SCALE GENOMIC DNA]</scope>
    <source>
        <strain evidence="13 14">G5</strain>
    </source>
</reference>
<feature type="binding site" evidence="9">
    <location>
        <position position="50"/>
    </location>
    <ligand>
        <name>ATP</name>
        <dbReference type="ChEBI" id="CHEBI:30616"/>
    </ligand>
</feature>
<proteinExistence type="inferred from homology"/>
<name>G0R5J1_ICHMU</name>
<keyword evidence="4 9" id="KW-0547">Nucleotide-binding</keyword>
<dbReference type="eggNOG" id="KOG0668">
    <property type="taxonomic scope" value="Eukaryota"/>
</dbReference>
<feature type="transmembrane region" description="Helical" evidence="11">
    <location>
        <begin position="197"/>
        <end position="220"/>
    </location>
</feature>
<dbReference type="FunFam" id="1.10.510.10:FF:000459">
    <property type="entry name" value="Casein kinase II subunit alpha"/>
    <property type="match status" value="1"/>
</dbReference>
<dbReference type="RefSeq" id="XP_004024135.1">
    <property type="nucleotide sequence ID" value="XM_004024086.1"/>
</dbReference>
<organism evidence="13 14">
    <name type="scientific">Ichthyophthirius multifiliis</name>
    <name type="common">White spot disease agent</name>
    <name type="synonym">Ich</name>
    <dbReference type="NCBI Taxonomy" id="5932"/>
    <lineage>
        <taxon>Eukaryota</taxon>
        <taxon>Sar</taxon>
        <taxon>Alveolata</taxon>
        <taxon>Ciliophora</taxon>
        <taxon>Intramacronucleata</taxon>
        <taxon>Oligohymenophorea</taxon>
        <taxon>Hymenostomatida</taxon>
        <taxon>Ophryoglenina</taxon>
        <taxon>Ichthyophthirius</taxon>
    </lineage>
</organism>
<evidence type="ECO:0000256" key="9">
    <source>
        <dbReference type="PROSITE-ProRule" id="PRU10141"/>
    </source>
</evidence>
<keyword evidence="11" id="KW-1133">Transmembrane helix</keyword>
<dbReference type="InterPro" id="IPR008271">
    <property type="entry name" value="Ser/Thr_kinase_AS"/>
</dbReference>
<feature type="domain" description="Protein kinase" evidence="12">
    <location>
        <begin position="21"/>
        <end position="356"/>
    </location>
</feature>
<accession>G0R5J1</accession>
<comment type="catalytic activity">
    <reaction evidence="7">
        <text>L-threonyl-[protein] + ATP = O-phospho-L-threonyl-[protein] + ADP + H(+)</text>
        <dbReference type="Rhea" id="RHEA:46608"/>
        <dbReference type="Rhea" id="RHEA-COMP:11060"/>
        <dbReference type="Rhea" id="RHEA-COMP:11605"/>
        <dbReference type="ChEBI" id="CHEBI:15378"/>
        <dbReference type="ChEBI" id="CHEBI:30013"/>
        <dbReference type="ChEBI" id="CHEBI:30616"/>
        <dbReference type="ChEBI" id="CHEBI:61977"/>
        <dbReference type="ChEBI" id="CHEBI:456216"/>
        <dbReference type="EC" id="2.7.11.1"/>
    </reaction>
</comment>
<evidence type="ECO:0000256" key="8">
    <source>
        <dbReference type="ARBA" id="ARBA00048679"/>
    </source>
</evidence>
<dbReference type="Proteomes" id="UP000008983">
    <property type="component" value="Unassembled WGS sequence"/>
</dbReference>
<keyword evidence="2 10" id="KW-0723">Serine/threonine-protein kinase</keyword>
<dbReference type="FunFam" id="3.30.200.20:FF:000088">
    <property type="entry name" value="Casein kinase II subunit alpha"/>
    <property type="match status" value="1"/>
</dbReference>
<evidence type="ECO:0000256" key="4">
    <source>
        <dbReference type="ARBA" id="ARBA00022741"/>
    </source>
</evidence>
<dbReference type="GO" id="GO:0004674">
    <property type="term" value="F:protein serine/threonine kinase activity"/>
    <property type="evidence" value="ECO:0007669"/>
    <property type="project" value="UniProtKB-KW"/>
</dbReference>
<feature type="transmembrane region" description="Helical" evidence="11">
    <location>
        <begin position="277"/>
        <end position="293"/>
    </location>
</feature>
<dbReference type="OMA" id="FEGFKMS"/>
<dbReference type="PROSITE" id="PS00108">
    <property type="entry name" value="PROTEIN_KINASE_ST"/>
    <property type="match status" value="1"/>
</dbReference>
<dbReference type="CDD" id="cd14132">
    <property type="entry name" value="STKc_CK2_alpha"/>
    <property type="match status" value="1"/>
</dbReference>
<dbReference type="InterPro" id="IPR000719">
    <property type="entry name" value="Prot_kinase_dom"/>
</dbReference>
<keyword evidence="11" id="KW-0472">Membrane</keyword>
<dbReference type="PROSITE" id="PS00107">
    <property type="entry name" value="PROTEIN_KINASE_ATP"/>
    <property type="match status" value="1"/>
</dbReference>
<evidence type="ECO:0000256" key="1">
    <source>
        <dbReference type="ARBA" id="ARBA00012513"/>
    </source>
</evidence>
<dbReference type="OrthoDB" id="10254671at2759"/>
<dbReference type="InterPro" id="IPR045216">
    <property type="entry name" value="CK2_alpha"/>
</dbReference>
<dbReference type="InParanoid" id="G0R5J1"/>
<dbReference type="InterPro" id="IPR017441">
    <property type="entry name" value="Protein_kinase_ATP_BS"/>
</dbReference>
<dbReference type="STRING" id="857967.G0R5J1"/>
<evidence type="ECO:0000256" key="11">
    <source>
        <dbReference type="SAM" id="Phobius"/>
    </source>
</evidence>
<dbReference type="Gene3D" id="3.30.200.20">
    <property type="entry name" value="Phosphorylase Kinase, domain 1"/>
    <property type="match status" value="2"/>
</dbReference>
<evidence type="ECO:0000259" key="12">
    <source>
        <dbReference type="PROSITE" id="PS50011"/>
    </source>
</evidence>
<dbReference type="SMART" id="SM00220">
    <property type="entry name" value="S_TKc"/>
    <property type="match status" value="1"/>
</dbReference>
<dbReference type="GeneID" id="14903316"/>
<dbReference type="EC" id="2.7.11.1" evidence="1"/>
<dbReference type="GO" id="GO:0031981">
    <property type="term" value="C:nuclear lumen"/>
    <property type="evidence" value="ECO:0007669"/>
    <property type="project" value="UniProtKB-ARBA"/>
</dbReference>
<evidence type="ECO:0000256" key="10">
    <source>
        <dbReference type="RuleBase" id="RU000304"/>
    </source>
</evidence>
<dbReference type="PANTHER" id="PTHR24054">
    <property type="entry name" value="CASEIN KINASE II SUBUNIT ALPHA"/>
    <property type="match status" value="1"/>
</dbReference>
<dbReference type="GO" id="GO:0005524">
    <property type="term" value="F:ATP binding"/>
    <property type="evidence" value="ECO:0007669"/>
    <property type="project" value="UniProtKB-UniRule"/>
</dbReference>
<dbReference type="PROSITE" id="PS50011">
    <property type="entry name" value="PROTEIN_KINASE_DOM"/>
    <property type="match status" value="1"/>
</dbReference>
<dbReference type="Gene3D" id="1.10.510.10">
    <property type="entry name" value="Transferase(Phosphotransferase) domain 1"/>
    <property type="match status" value="1"/>
</dbReference>
<evidence type="ECO:0000256" key="6">
    <source>
        <dbReference type="ARBA" id="ARBA00022840"/>
    </source>
</evidence>
<gene>
    <name evidence="13" type="ORF">IMG5_199310</name>
</gene>
<dbReference type="InterPro" id="IPR011009">
    <property type="entry name" value="Kinase-like_dom_sf"/>
</dbReference>
<evidence type="ECO:0000256" key="5">
    <source>
        <dbReference type="ARBA" id="ARBA00022777"/>
    </source>
</evidence>
<keyword evidence="5" id="KW-0418">Kinase</keyword>
<keyword evidence="14" id="KW-1185">Reference proteome</keyword>
<sequence length="365" mass="43659">MPKQYSNYEDYEIQWGQQDDYEVLKNIGKGKYSEVFEGINVINKQKVVIKILKPVRINKIKREIKILQMLKGGPNIIELLDVVRDNSSQTPSLIFEYIENTDFKSMFPKLTDFDIRHYLYEILKSLEFCHSKGIMHRDIKPQNVIVNPKLQILKVIDWGLAEFYHPYQDYNVRVASRYFKGPELLTDNIYYDYSLDIWSTGCLFGAMVLYIQLNTILCFFNNCQIFMKEPLFQGQDNRDQLVKIAKILGTEDLFQYVQKYDLKLDPYYKALGKQIQLYIYQIILIIRFFFFSQPKKQWSNFINQENKQNCNELALDLLSQMLIYDHVYYFLLFSFFSFNQKALRITPKDAMQHPYFDLIRKQQNQ</sequence>
<evidence type="ECO:0000256" key="3">
    <source>
        <dbReference type="ARBA" id="ARBA00022679"/>
    </source>
</evidence>
<dbReference type="EMBL" id="GL984378">
    <property type="protein sequence ID" value="EGR27251.1"/>
    <property type="molecule type" value="Genomic_DNA"/>
</dbReference>
<evidence type="ECO:0000256" key="7">
    <source>
        <dbReference type="ARBA" id="ARBA00047899"/>
    </source>
</evidence>
<evidence type="ECO:0000313" key="13">
    <source>
        <dbReference type="EMBL" id="EGR27251.1"/>
    </source>
</evidence>
<feature type="transmembrane region" description="Helical" evidence="11">
    <location>
        <begin position="321"/>
        <end position="338"/>
    </location>
</feature>
<keyword evidence="11" id="KW-0812">Transmembrane</keyword>
<dbReference type="GO" id="GO:0005956">
    <property type="term" value="C:protein kinase CK2 complex"/>
    <property type="evidence" value="ECO:0007669"/>
    <property type="project" value="TreeGrafter"/>
</dbReference>
<dbReference type="GO" id="GO:0005829">
    <property type="term" value="C:cytosol"/>
    <property type="evidence" value="ECO:0007669"/>
    <property type="project" value="TreeGrafter"/>
</dbReference>
<comment type="similarity">
    <text evidence="10">Belongs to the protein kinase superfamily.</text>
</comment>
<dbReference type="GO" id="GO:0051726">
    <property type="term" value="P:regulation of cell cycle"/>
    <property type="evidence" value="ECO:0007669"/>
    <property type="project" value="TreeGrafter"/>
</dbReference>
<keyword evidence="6 9" id="KW-0067">ATP-binding</keyword>
<dbReference type="SUPFAM" id="SSF56112">
    <property type="entry name" value="Protein kinase-like (PK-like)"/>
    <property type="match status" value="1"/>
</dbReference>
<evidence type="ECO:0000313" key="14">
    <source>
        <dbReference type="Proteomes" id="UP000008983"/>
    </source>
</evidence>
<dbReference type="Pfam" id="PF00069">
    <property type="entry name" value="Pkinase"/>
    <property type="match status" value="1"/>
</dbReference>
<evidence type="ECO:0000256" key="2">
    <source>
        <dbReference type="ARBA" id="ARBA00022527"/>
    </source>
</evidence>